<dbReference type="STRING" id="525918.SAMN05660964_00415"/>
<protein>
    <recommendedName>
        <fullName evidence="4">peptidylprolyl isomerase</fullName>
        <ecNumber evidence="4">5.2.1.8</ecNumber>
    </recommendedName>
</protein>
<keyword evidence="7" id="KW-0143">Chaperone</keyword>
<comment type="similarity">
    <text evidence="3">Belongs to the FKBP-type PPIase family.</text>
</comment>
<dbReference type="GO" id="GO:0003755">
    <property type="term" value="F:peptidyl-prolyl cis-trans isomerase activity"/>
    <property type="evidence" value="ECO:0007669"/>
    <property type="project" value="UniProtKB-KW"/>
</dbReference>
<dbReference type="InterPro" id="IPR046357">
    <property type="entry name" value="PPIase_dom_sf"/>
</dbReference>
<dbReference type="EMBL" id="FNQP01000002">
    <property type="protein sequence ID" value="SDZ85511.1"/>
    <property type="molecule type" value="Genomic_DNA"/>
</dbReference>
<dbReference type="Gene3D" id="3.10.50.40">
    <property type="match status" value="1"/>
</dbReference>
<dbReference type="RefSeq" id="WP_093064890.1">
    <property type="nucleotide sequence ID" value="NZ_FNQP01000002.1"/>
</dbReference>
<evidence type="ECO:0000256" key="6">
    <source>
        <dbReference type="ARBA" id="ARBA00023110"/>
    </source>
</evidence>
<comment type="catalytic activity">
    <reaction evidence="1">
        <text>[protein]-peptidylproline (omega=180) = [protein]-peptidylproline (omega=0)</text>
        <dbReference type="Rhea" id="RHEA:16237"/>
        <dbReference type="Rhea" id="RHEA-COMP:10747"/>
        <dbReference type="Rhea" id="RHEA-COMP:10748"/>
        <dbReference type="ChEBI" id="CHEBI:83833"/>
        <dbReference type="ChEBI" id="CHEBI:83834"/>
        <dbReference type="EC" id="5.2.1.8"/>
    </reaction>
</comment>
<evidence type="ECO:0000256" key="1">
    <source>
        <dbReference type="ARBA" id="ARBA00000971"/>
    </source>
</evidence>
<dbReference type="Proteomes" id="UP000199397">
    <property type="component" value="Unassembled WGS sequence"/>
</dbReference>
<organism evidence="9 10">
    <name type="scientific">Thiothrix caldifontis</name>
    <dbReference type="NCBI Taxonomy" id="525918"/>
    <lineage>
        <taxon>Bacteria</taxon>
        <taxon>Pseudomonadati</taxon>
        <taxon>Pseudomonadota</taxon>
        <taxon>Gammaproteobacteria</taxon>
        <taxon>Thiotrichales</taxon>
        <taxon>Thiotrichaceae</taxon>
        <taxon>Thiothrix</taxon>
    </lineage>
</organism>
<evidence type="ECO:0000256" key="8">
    <source>
        <dbReference type="ARBA" id="ARBA00023235"/>
    </source>
</evidence>
<reference evidence="9 10" key="1">
    <citation type="submission" date="2016-10" db="EMBL/GenBank/DDBJ databases">
        <authorList>
            <person name="de Groot N.N."/>
        </authorList>
    </citation>
    <scope>NUCLEOTIDE SEQUENCE [LARGE SCALE GENOMIC DNA]</scope>
    <source>
        <strain evidence="9 10">DSM 21228</strain>
    </source>
</reference>
<dbReference type="PANTHER" id="PTHR47861">
    <property type="entry name" value="FKBP-TYPE PEPTIDYL-PROLYL CIS-TRANS ISOMERASE SLYD"/>
    <property type="match status" value="1"/>
</dbReference>
<dbReference type="OrthoDB" id="9808891at2"/>
<keyword evidence="8 9" id="KW-0413">Isomerase</keyword>
<evidence type="ECO:0000256" key="4">
    <source>
        <dbReference type="ARBA" id="ARBA00013194"/>
    </source>
</evidence>
<evidence type="ECO:0000313" key="9">
    <source>
        <dbReference type="EMBL" id="SDZ85511.1"/>
    </source>
</evidence>
<keyword evidence="10" id="KW-1185">Reference proteome</keyword>
<dbReference type="PANTHER" id="PTHR47861:SF3">
    <property type="entry name" value="FKBP-TYPE PEPTIDYL-PROLYL CIS-TRANS ISOMERASE SLYD"/>
    <property type="match status" value="1"/>
</dbReference>
<evidence type="ECO:0000256" key="2">
    <source>
        <dbReference type="ARBA" id="ARBA00004496"/>
    </source>
</evidence>
<dbReference type="SUPFAM" id="SSF54534">
    <property type="entry name" value="FKBP-like"/>
    <property type="match status" value="1"/>
</dbReference>
<comment type="subcellular location">
    <subcellularLocation>
        <location evidence="2">Cytoplasm</location>
    </subcellularLocation>
</comment>
<accession>A0A1H3WFC0</accession>
<evidence type="ECO:0000256" key="5">
    <source>
        <dbReference type="ARBA" id="ARBA00022490"/>
    </source>
</evidence>
<proteinExistence type="inferred from homology"/>
<dbReference type="EC" id="5.2.1.8" evidence="4"/>
<keyword evidence="5" id="KW-0963">Cytoplasm</keyword>
<dbReference type="AlphaFoldDB" id="A0A1H3WFC0"/>
<evidence type="ECO:0000256" key="7">
    <source>
        <dbReference type="ARBA" id="ARBA00023186"/>
    </source>
</evidence>
<gene>
    <name evidence="9" type="ORF">SAMN05660964_00415</name>
</gene>
<evidence type="ECO:0000313" key="10">
    <source>
        <dbReference type="Proteomes" id="UP000199397"/>
    </source>
</evidence>
<name>A0A1H3WFC0_9GAMM</name>
<evidence type="ECO:0000256" key="3">
    <source>
        <dbReference type="ARBA" id="ARBA00006577"/>
    </source>
</evidence>
<keyword evidence="6" id="KW-0697">Rotamase</keyword>
<sequence length="170" mass="18631">MTASPEKVAAGKVVQFTYRIADRHGEIMEQVDLPLSMVFMRHNRLYDVVEKALVGCRVGDEVSVDVPAVDGAWGEADADLILVQDIEHVPPPYRKIGAEAQFQSENGEIKTFRVTSVTEDSVTLDGNHPFAGQTMTFHVKVIAIRDASKDELLHGIESGAPTDFGNTTIH</sequence>
<dbReference type="GO" id="GO:0005737">
    <property type="term" value="C:cytoplasm"/>
    <property type="evidence" value="ECO:0007669"/>
    <property type="project" value="UniProtKB-SubCell"/>
</dbReference>